<accession>A0A0A8ZI69</accession>
<reference evidence="1" key="1">
    <citation type="submission" date="2014-09" db="EMBL/GenBank/DDBJ databases">
        <authorList>
            <person name="Magalhaes I.L.F."/>
            <person name="Oliveira U."/>
            <person name="Santos F.R."/>
            <person name="Vidigal T.H.D.A."/>
            <person name="Brescovit A.D."/>
            <person name="Santos A.J."/>
        </authorList>
    </citation>
    <scope>NUCLEOTIDE SEQUENCE</scope>
    <source>
        <tissue evidence="1">Shoot tissue taken approximately 20 cm above the soil surface</tissue>
    </source>
</reference>
<protein>
    <submittedName>
        <fullName evidence="1">Uncharacterized protein</fullName>
    </submittedName>
</protein>
<sequence>MTVLLLVRSPSSRRLLPLVGQHGHWLRYFCVGPGREELFLGRAGGFLF</sequence>
<dbReference type="EMBL" id="GBRH01263348">
    <property type="protein sequence ID" value="JAD34547.1"/>
    <property type="molecule type" value="Transcribed_RNA"/>
</dbReference>
<evidence type="ECO:0000313" key="1">
    <source>
        <dbReference type="EMBL" id="JAD34547.1"/>
    </source>
</evidence>
<dbReference type="AlphaFoldDB" id="A0A0A8ZI69"/>
<name>A0A0A8ZI69_ARUDO</name>
<organism evidence="1">
    <name type="scientific">Arundo donax</name>
    <name type="common">Giant reed</name>
    <name type="synonym">Donax arundinaceus</name>
    <dbReference type="NCBI Taxonomy" id="35708"/>
    <lineage>
        <taxon>Eukaryota</taxon>
        <taxon>Viridiplantae</taxon>
        <taxon>Streptophyta</taxon>
        <taxon>Embryophyta</taxon>
        <taxon>Tracheophyta</taxon>
        <taxon>Spermatophyta</taxon>
        <taxon>Magnoliopsida</taxon>
        <taxon>Liliopsida</taxon>
        <taxon>Poales</taxon>
        <taxon>Poaceae</taxon>
        <taxon>PACMAD clade</taxon>
        <taxon>Arundinoideae</taxon>
        <taxon>Arundineae</taxon>
        <taxon>Arundo</taxon>
    </lineage>
</organism>
<reference evidence="1" key="2">
    <citation type="journal article" date="2015" name="Data Brief">
        <title>Shoot transcriptome of the giant reed, Arundo donax.</title>
        <authorList>
            <person name="Barrero R.A."/>
            <person name="Guerrero F.D."/>
            <person name="Moolhuijzen P."/>
            <person name="Goolsby J.A."/>
            <person name="Tidwell J."/>
            <person name="Bellgard S.E."/>
            <person name="Bellgard M.I."/>
        </authorList>
    </citation>
    <scope>NUCLEOTIDE SEQUENCE</scope>
    <source>
        <tissue evidence="1">Shoot tissue taken approximately 20 cm above the soil surface</tissue>
    </source>
</reference>
<proteinExistence type="predicted"/>